<dbReference type="GeneID" id="59340473"/>
<evidence type="ECO:0000313" key="3">
    <source>
        <dbReference type="EMBL" id="KAF7315844.1"/>
    </source>
</evidence>
<feature type="domain" description="HNH nuclease" evidence="2">
    <location>
        <begin position="267"/>
        <end position="333"/>
    </location>
</feature>
<dbReference type="AlphaFoldDB" id="A0A8H6TEM2"/>
<feature type="compositionally biased region" description="Polar residues" evidence="1">
    <location>
        <begin position="221"/>
        <end position="235"/>
    </location>
</feature>
<dbReference type="EMBL" id="JACAZF010000001">
    <property type="protein sequence ID" value="KAF7315844.1"/>
    <property type="molecule type" value="Genomic_DNA"/>
</dbReference>
<feature type="compositionally biased region" description="Pro residues" evidence="1">
    <location>
        <begin position="1"/>
        <end position="11"/>
    </location>
</feature>
<dbReference type="Proteomes" id="UP000636479">
    <property type="component" value="Unassembled WGS sequence"/>
</dbReference>
<evidence type="ECO:0000313" key="4">
    <source>
        <dbReference type="Proteomes" id="UP000636479"/>
    </source>
</evidence>
<feature type="compositionally biased region" description="Polar residues" evidence="1">
    <location>
        <begin position="78"/>
        <end position="88"/>
    </location>
</feature>
<keyword evidence="4" id="KW-1185">Reference proteome</keyword>
<evidence type="ECO:0000259" key="2">
    <source>
        <dbReference type="Pfam" id="PF13391"/>
    </source>
</evidence>
<feature type="region of interest" description="Disordered" evidence="1">
    <location>
        <begin position="78"/>
        <end position="163"/>
    </location>
</feature>
<evidence type="ECO:0000256" key="1">
    <source>
        <dbReference type="SAM" id="MobiDB-lite"/>
    </source>
</evidence>
<sequence>MPLPQTRPPSQSPDSLRAESTGREPPPASPSTLPVTWRKKTKVAHIAQTEPIAGPSATGNAARLYNLHRTSGQSIRSVAIPQLQTSAPVNPFDDPNYRDRTRSPSPSDRGSFSRVQVVVNIKPKRKLNTDPLPFPSLEVEDDLGLEPRIPRSRSSESEQKDPLMLPYTDFDGNISGSSFPPEPEARVTHIPDDKMSDFWFDGVLETLDEEEEDGGGDNPGFQPNTSPEATTLNPNQVYTTPAHRAVVNGMNLVKQLVIELDPNGGACLLTLMLDPKRSRQACHIIARRTKSGLLTIIEWKWGMRYMTLYIDSRFNIILLKSDWHILLDSNNWVLIPHRKWISRVREWMDDFEDIYNATDVDKSRRRPITEIYSQKDQVFEYFMLPLTEDMQRAVITRYAEPNVPDVVTVYKYPFTDLPVLRSCCRPHFVMFSAGEKLAPFKADHTMIAHLAAYLGARNDEQHRDGSESEQLANEQLLQDLIGTYETWSKNPSSAAEKAAMDAWKKVKKNDNSS</sequence>
<feature type="region of interest" description="Disordered" evidence="1">
    <location>
        <begin position="209"/>
        <end position="235"/>
    </location>
</feature>
<proteinExistence type="predicted"/>
<dbReference type="OrthoDB" id="3133596at2759"/>
<reference evidence="3" key="1">
    <citation type="submission" date="2020-05" db="EMBL/GenBank/DDBJ databases">
        <title>Mycena genomes resolve the evolution of fungal bioluminescence.</title>
        <authorList>
            <person name="Tsai I.J."/>
        </authorList>
    </citation>
    <scope>NUCLEOTIDE SEQUENCE</scope>
    <source>
        <strain evidence="3">171206Taipei</strain>
    </source>
</reference>
<name>A0A8H6TEM2_9AGAR</name>
<dbReference type="InterPro" id="IPR003615">
    <property type="entry name" value="HNH_nuc"/>
</dbReference>
<dbReference type="RefSeq" id="XP_037225867.1">
    <property type="nucleotide sequence ID" value="XM_037357957.1"/>
</dbReference>
<dbReference type="Pfam" id="PF13391">
    <property type="entry name" value="HNH_2"/>
    <property type="match status" value="1"/>
</dbReference>
<accession>A0A8H6TEM2</accession>
<comment type="caution">
    <text evidence="3">The sequence shown here is derived from an EMBL/GenBank/DDBJ whole genome shotgun (WGS) entry which is preliminary data.</text>
</comment>
<protein>
    <submittedName>
        <fullName evidence="3">HNHc domain-containing protein</fullName>
    </submittedName>
</protein>
<organism evidence="3 4">
    <name type="scientific">Mycena indigotica</name>
    <dbReference type="NCBI Taxonomy" id="2126181"/>
    <lineage>
        <taxon>Eukaryota</taxon>
        <taxon>Fungi</taxon>
        <taxon>Dikarya</taxon>
        <taxon>Basidiomycota</taxon>
        <taxon>Agaricomycotina</taxon>
        <taxon>Agaricomycetes</taxon>
        <taxon>Agaricomycetidae</taxon>
        <taxon>Agaricales</taxon>
        <taxon>Marasmiineae</taxon>
        <taxon>Mycenaceae</taxon>
        <taxon>Mycena</taxon>
    </lineage>
</organism>
<gene>
    <name evidence="3" type="ORF">MIND_00100900</name>
</gene>
<feature type="region of interest" description="Disordered" evidence="1">
    <location>
        <begin position="1"/>
        <end position="38"/>
    </location>
</feature>